<dbReference type="Proteomes" id="UP001344906">
    <property type="component" value="Unassembled WGS sequence"/>
</dbReference>
<dbReference type="InterPro" id="IPR043519">
    <property type="entry name" value="NT_sf"/>
</dbReference>
<protein>
    <recommendedName>
        <fullName evidence="3">Polymerase nucleotidyl transferase domain-containing protein</fullName>
    </recommendedName>
</protein>
<reference evidence="1 2" key="1">
    <citation type="submission" date="2023-02" db="EMBL/GenBank/DDBJ databases">
        <title>Dictyobacter halimunensis sp. nov., a new member of the class Ktedonobacteria from forest soil in a geothermal area.</title>
        <authorList>
            <person name="Rachmania M.K."/>
            <person name="Ningsih F."/>
            <person name="Sakai Y."/>
            <person name="Yabe S."/>
            <person name="Yokota A."/>
            <person name="Sjamsuridzal W."/>
        </authorList>
    </citation>
    <scope>NUCLEOTIDE SEQUENCE [LARGE SCALE GENOMIC DNA]</scope>
    <source>
        <strain evidence="1 2">S3.2.2.5</strain>
    </source>
</reference>
<sequence>MRTQSPDTSFEAEHTLIERIRQAPVSRRFRLVQSLSQRMLSGRDPEQDRQVEAIRAITIGYGQRIGQRVQDALATRPQWQEQPVDLTAALLPVIQALHEVGISSYIGGSIASSIHGMQQSASDIDLVLIRQGNNVHSVGAALATLQDQYLVEREEIAQILYGENSLSLIHLDTLMNIDVIIPHAPGFDEAMQARVVPLLIDERYAPLPVASALEMVAWKLARCSKELSSSSDGMINDAEWNDVLGVMKVQGTQLDIAQLTYWTQTLNAEHLLPLALNDAGLIQ</sequence>
<name>A0ABQ6G5F3_9CHLR</name>
<evidence type="ECO:0000313" key="1">
    <source>
        <dbReference type="EMBL" id="GLV59862.1"/>
    </source>
</evidence>
<evidence type="ECO:0008006" key="3">
    <source>
        <dbReference type="Google" id="ProtNLM"/>
    </source>
</evidence>
<dbReference type="EMBL" id="BSRI01000002">
    <property type="protein sequence ID" value="GLV59862.1"/>
    <property type="molecule type" value="Genomic_DNA"/>
</dbReference>
<dbReference type="SUPFAM" id="SSF81301">
    <property type="entry name" value="Nucleotidyltransferase"/>
    <property type="match status" value="1"/>
</dbReference>
<dbReference type="Gene3D" id="3.30.460.40">
    <property type="match status" value="1"/>
</dbReference>
<proteinExistence type="predicted"/>
<organism evidence="1 2">
    <name type="scientific">Dictyobacter halimunensis</name>
    <dbReference type="NCBI Taxonomy" id="3026934"/>
    <lineage>
        <taxon>Bacteria</taxon>
        <taxon>Bacillati</taxon>
        <taxon>Chloroflexota</taxon>
        <taxon>Ktedonobacteria</taxon>
        <taxon>Ktedonobacterales</taxon>
        <taxon>Dictyobacteraceae</taxon>
        <taxon>Dictyobacter</taxon>
    </lineage>
</organism>
<accession>A0ABQ6G5F3</accession>
<keyword evidence="2" id="KW-1185">Reference proteome</keyword>
<comment type="caution">
    <text evidence="1">The sequence shown here is derived from an EMBL/GenBank/DDBJ whole genome shotgun (WGS) entry which is preliminary data.</text>
</comment>
<dbReference type="RefSeq" id="WP_338256694.1">
    <property type="nucleotide sequence ID" value="NZ_BSRI01000002.1"/>
</dbReference>
<evidence type="ECO:0000313" key="2">
    <source>
        <dbReference type="Proteomes" id="UP001344906"/>
    </source>
</evidence>
<gene>
    <name evidence="1" type="ORF">KDH_66860</name>
</gene>